<keyword evidence="4" id="KW-1003">Cell membrane</keyword>
<reference evidence="18" key="1">
    <citation type="journal article" date="2019" name="Int. J. Syst. Evol. Microbiol.">
        <title>The Global Catalogue of Microorganisms (GCM) 10K type strain sequencing project: providing services to taxonomists for standard genome sequencing and annotation.</title>
        <authorList>
            <consortium name="The Broad Institute Genomics Platform"/>
            <consortium name="The Broad Institute Genome Sequencing Center for Infectious Disease"/>
            <person name="Wu L."/>
            <person name="Ma J."/>
        </authorList>
    </citation>
    <scope>NUCLEOTIDE SEQUENCE [LARGE SCALE GENOMIC DNA]</scope>
    <source>
        <strain evidence="18">GH52</strain>
    </source>
</reference>
<dbReference type="Proteomes" id="UP001597362">
    <property type="component" value="Unassembled WGS sequence"/>
</dbReference>
<keyword evidence="13 14" id="KW-0472">Membrane</keyword>
<dbReference type="Pfam" id="PF00512">
    <property type="entry name" value="HisKA"/>
    <property type="match status" value="1"/>
</dbReference>
<evidence type="ECO:0000256" key="5">
    <source>
        <dbReference type="ARBA" id="ARBA00022553"/>
    </source>
</evidence>
<dbReference type="EC" id="2.7.13.3" evidence="3"/>
<sequence length="476" mass="54325">MKRSSNKQKSATVPLLRYWTGRFTLVVVALLIIVLFLGLHWLKDNAVQQQFAVLEARAELLASYYSKEQEQTNKIIRLNAQDKLQAIKMVPAFPADLFIQIYHLADKQIKEYGENHRVTKEVLLSVALPAIEEPLPSKELLTVAKGKYLRVGVAFFVNEQLAGKYYVTKKMDTHYIYMYWLFIAAIGAIALCGWLVVYLLARSLTKPLRQLSHASIDITSGYYEPDLPKAERIKEAEINQLITAFQAMSNRLQQLEQMRADMLASISHELRTPITSIRGMIQAVQEEVVIEEEAAEFLQISMQETERLQLMVNQLLDFSYLESSNITAQQRELKIVFVVEQVIVQFRLLNTNQAIIISLRSEVDQHITWLFDEYHLKQILLNLLDNSVHAGATQLSVVIYHNKLEIIDNGNGIAAAELPFIFERYYRGDSKRKKKQGLGLGLPICRLLAEANDASITVTSSDVQGSRFSIQRNDHK</sequence>
<keyword evidence="7 14" id="KW-0812">Transmembrane</keyword>
<evidence type="ECO:0000259" key="16">
    <source>
        <dbReference type="PROSITE" id="PS50885"/>
    </source>
</evidence>
<dbReference type="InterPro" id="IPR003661">
    <property type="entry name" value="HisK_dim/P_dom"/>
</dbReference>
<dbReference type="SUPFAM" id="SSF47384">
    <property type="entry name" value="Homodimeric domain of signal transducing histidine kinase"/>
    <property type="match status" value="1"/>
</dbReference>
<evidence type="ECO:0000256" key="10">
    <source>
        <dbReference type="ARBA" id="ARBA00022840"/>
    </source>
</evidence>
<keyword evidence="18" id="KW-1185">Reference proteome</keyword>
<evidence type="ECO:0000256" key="11">
    <source>
        <dbReference type="ARBA" id="ARBA00022989"/>
    </source>
</evidence>
<comment type="subcellular location">
    <subcellularLocation>
        <location evidence="2">Cell membrane</location>
        <topology evidence="2">Multi-pass membrane protein</topology>
    </subcellularLocation>
</comment>
<feature type="domain" description="HAMP" evidence="16">
    <location>
        <begin position="202"/>
        <end position="257"/>
    </location>
</feature>
<dbReference type="CDD" id="cd00082">
    <property type="entry name" value="HisKA"/>
    <property type="match status" value="1"/>
</dbReference>
<dbReference type="GO" id="GO:0005524">
    <property type="term" value="F:ATP binding"/>
    <property type="evidence" value="ECO:0007669"/>
    <property type="project" value="UniProtKB-KW"/>
</dbReference>
<proteinExistence type="predicted"/>
<comment type="caution">
    <text evidence="17">The sequence shown here is derived from an EMBL/GenBank/DDBJ whole genome shotgun (WGS) entry which is preliminary data.</text>
</comment>
<dbReference type="PROSITE" id="PS50885">
    <property type="entry name" value="HAMP"/>
    <property type="match status" value="1"/>
</dbReference>
<organism evidence="17 18">
    <name type="scientific">Paenibacillus yanchengensis</name>
    <dbReference type="NCBI Taxonomy" id="2035833"/>
    <lineage>
        <taxon>Bacteria</taxon>
        <taxon>Bacillati</taxon>
        <taxon>Bacillota</taxon>
        <taxon>Bacilli</taxon>
        <taxon>Bacillales</taxon>
        <taxon>Paenibacillaceae</taxon>
        <taxon>Paenibacillus</taxon>
    </lineage>
</organism>
<evidence type="ECO:0000256" key="8">
    <source>
        <dbReference type="ARBA" id="ARBA00022741"/>
    </source>
</evidence>
<evidence type="ECO:0000259" key="15">
    <source>
        <dbReference type="PROSITE" id="PS50109"/>
    </source>
</evidence>
<dbReference type="CDD" id="cd00075">
    <property type="entry name" value="HATPase"/>
    <property type="match status" value="1"/>
</dbReference>
<dbReference type="InterPro" id="IPR036097">
    <property type="entry name" value="HisK_dim/P_sf"/>
</dbReference>
<gene>
    <name evidence="17" type="ORF">ACFSJH_07120</name>
</gene>
<evidence type="ECO:0000256" key="1">
    <source>
        <dbReference type="ARBA" id="ARBA00000085"/>
    </source>
</evidence>
<comment type="catalytic activity">
    <reaction evidence="1">
        <text>ATP + protein L-histidine = ADP + protein N-phospho-L-histidine.</text>
        <dbReference type="EC" id="2.7.13.3"/>
    </reaction>
</comment>
<dbReference type="Pfam" id="PF00672">
    <property type="entry name" value="HAMP"/>
    <property type="match status" value="1"/>
</dbReference>
<evidence type="ECO:0000313" key="17">
    <source>
        <dbReference type="EMBL" id="MFD2115500.1"/>
    </source>
</evidence>
<dbReference type="Gene3D" id="1.10.287.130">
    <property type="match status" value="1"/>
</dbReference>
<evidence type="ECO:0000256" key="2">
    <source>
        <dbReference type="ARBA" id="ARBA00004651"/>
    </source>
</evidence>
<dbReference type="InterPro" id="IPR050398">
    <property type="entry name" value="HssS/ArlS-like"/>
</dbReference>
<dbReference type="Gene3D" id="6.10.340.10">
    <property type="match status" value="1"/>
</dbReference>
<evidence type="ECO:0000256" key="3">
    <source>
        <dbReference type="ARBA" id="ARBA00012438"/>
    </source>
</evidence>
<dbReference type="PRINTS" id="PR00344">
    <property type="entry name" value="BCTRLSENSOR"/>
</dbReference>
<feature type="domain" description="Histidine kinase" evidence="15">
    <location>
        <begin position="265"/>
        <end position="471"/>
    </location>
</feature>
<evidence type="ECO:0000256" key="7">
    <source>
        <dbReference type="ARBA" id="ARBA00022692"/>
    </source>
</evidence>
<dbReference type="SMART" id="SM00387">
    <property type="entry name" value="HATPase_c"/>
    <property type="match status" value="1"/>
</dbReference>
<evidence type="ECO:0000256" key="12">
    <source>
        <dbReference type="ARBA" id="ARBA00023012"/>
    </source>
</evidence>
<dbReference type="InterPro" id="IPR003594">
    <property type="entry name" value="HATPase_dom"/>
</dbReference>
<dbReference type="PANTHER" id="PTHR45528">
    <property type="entry name" value="SENSOR HISTIDINE KINASE CPXA"/>
    <property type="match status" value="1"/>
</dbReference>
<dbReference type="RefSeq" id="WP_377770960.1">
    <property type="nucleotide sequence ID" value="NZ_JBHUHO010000020.1"/>
</dbReference>
<dbReference type="CDD" id="cd06225">
    <property type="entry name" value="HAMP"/>
    <property type="match status" value="1"/>
</dbReference>
<dbReference type="InterPro" id="IPR004358">
    <property type="entry name" value="Sig_transdc_His_kin-like_C"/>
</dbReference>
<dbReference type="PROSITE" id="PS50109">
    <property type="entry name" value="HIS_KIN"/>
    <property type="match status" value="1"/>
</dbReference>
<keyword evidence="9" id="KW-0418">Kinase</keyword>
<accession>A0ABW4YIQ4</accession>
<feature type="transmembrane region" description="Helical" evidence="14">
    <location>
        <begin position="177"/>
        <end position="201"/>
    </location>
</feature>
<dbReference type="SMART" id="SM00304">
    <property type="entry name" value="HAMP"/>
    <property type="match status" value="1"/>
</dbReference>
<feature type="transmembrane region" description="Helical" evidence="14">
    <location>
        <begin position="21"/>
        <end position="42"/>
    </location>
</feature>
<dbReference type="InterPro" id="IPR003660">
    <property type="entry name" value="HAMP_dom"/>
</dbReference>
<dbReference type="SMART" id="SM00388">
    <property type="entry name" value="HisKA"/>
    <property type="match status" value="1"/>
</dbReference>
<dbReference type="InterPro" id="IPR036890">
    <property type="entry name" value="HATPase_C_sf"/>
</dbReference>
<dbReference type="Pfam" id="PF02518">
    <property type="entry name" value="HATPase_c"/>
    <property type="match status" value="1"/>
</dbReference>
<evidence type="ECO:0000256" key="6">
    <source>
        <dbReference type="ARBA" id="ARBA00022679"/>
    </source>
</evidence>
<dbReference type="Gene3D" id="3.30.565.10">
    <property type="entry name" value="Histidine kinase-like ATPase, C-terminal domain"/>
    <property type="match status" value="1"/>
</dbReference>
<dbReference type="EMBL" id="JBHUHO010000020">
    <property type="protein sequence ID" value="MFD2115500.1"/>
    <property type="molecule type" value="Genomic_DNA"/>
</dbReference>
<keyword evidence="11 14" id="KW-1133">Transmembrane helix</keyword>
<keyword evidence="8" id="KW-0547">Nucleotide-binding</keyword>
<keyword evidence="12" id="KW-0902">Two-component regulatory system</keyword>
<dbReference type="PANTHER" id="PTHR45528:SF1">
    <property type="entry name" value="SENSOR HISTIDINE KINASE CPXA"/>
    <property type="match status" value="1"/>
</dbReference>
<keyword evidence="5" id="KW-0597">Phosphoprotein</keyword>
<evidence type="ECO:0000256" key="14">
    <source>
        <dbReference type="SAM" id="Phobius"/>
    </source>
</evidence>
<evidence type="ECO:0000256" key="4">
    <source>
        <dbReference type="ARBA" id="ARBA00022475"/>
    </source>
</evidence>
<dbReference type="SUPFAM" id="SSF55874">
    <property type="entry name" value="ATPase domain of HSP90 chaperone/DNA topoisomerase II/histidine kinase"/>
    <property type="match status" value="1"/>
</dbReference>
<name>A0ABW4YIQ4_9BACL</name>
<keyword evidence="10 17" id="KW-0067">ATP-binding</keyword>
<dbReference type="InterPro" id="IPR005467">
    <property type="entry name" value="His_kinase_dom"/>
</dbReference>
<evidence type="ECO:0000256" key="13">
    <source>
        <dbReference type="ARBA" id="ARBA00023136"/>
    </source>
</evidence>
<evidence type="ECO:0000256" key="9">
    <source>
        <dbReference type="ARBA" id="ARBA00022777"/>
    </source>
</evidence>
<protein>
    <recommendedName>
        <fullName evidence="3">histidine kinase</fullName>
        <ecNumber evidence="3">2.7.13.3</ecNumber>
    </recommendedName>
</protein>
<evidence type="ECO:0000313" key="18">
    <source>
        <dbReference type="Proteomes" id="UP001597362"/>
    </source>
</evidence>
<keyword evidence="6" id="KW-0808">Transferase</keyword>